<proteinExistence type="inferred from homology"/>
<evidence type="ECO:0000256" key="2">
    <source>
        <dbReference type="ARBA" id="ARBA00012274"/>
    </source>
</evidence>
<evidence type="ECO:0000256" key="3">
    <source>
        <dbReference type="ARBA" id="ARBA00022634"/>
    </source>
</evidence>
<gene>
    <name evidence="7" type="ORF">bsdE14_01520</name>
</gene>
<accession>A0ABQ5N0M7</accession>
<feature type="domain" description="TSCPD" evidence="6">
    <location>
        <begin position="4"/>
        <end position="76"/>
    </location>
</feature>
<dbReference type="NCBIfam" id="TIGR03905">
    <property type="entry name" value="TIGR03905_4_Cys"/>
    <property type="match status" value="1"/>
</dbReference>
<comment type="caution">
    <text evidence="7">The sequence shown here is derived from an EMBL/GenBank/DDBJ whole genome shotgun (WGS) entry which is preliminary data.</text>
</comment>
<evidence type="ECO:0000313" key="7">
    <source>
        <dbReference type="EMBL" id="GLC28742.1"/>
    </source>
</evidence>
<evidence type="ECO:0000259" key="6">
    <source>
        <dbReference type="Pfam" id="PF12637"/>
    </source>
</evidence>
<sequence>MYSYKPTGVCAKAINFEVIDNKICNVSFVNGCNGNLQGMSRLLEGVEVEEAISKLKGIKCQGDTSCPDQFARALEALIINKTNG</sequence>
<dbReference type="Pfam" id="PF12637">
    <property type="entry name" value="TSCPD"/>
    <property type="match status" value="1"/>
</dbReference>
<dbReference type="InterPro" id="IPR023806">
    <property type="entry name" value="CHP03905"/>
</dbReference>
<keyword evidence="3" id="KW-0237">DNA synthesis</keyword>
<evidence type="ECO:0000313" key="8">
    <source>
        <dbReference type="Proteomes" id="UP001208567"/>
    </source>
</evidence>
<evidence type="ECO:0000256" key="5">
    <source>
        <dbReference type="ARBA" id="ARBA00047754"/>
    </source>
</evidence>
<reference evidence="7 8" key="1">
    <citation type="journal article" date="2024" name="Int. J. Syst. Evol. Microbiol.">
        <title>Clostridium omnivorum sp. nov., isolated from anoxic soil under the treatment of reductive soil disinfestation.</title>
        <authorList>
            <person name="Ueki A."/>
            <person name="Tonouchi A."/>
            <person name="Kaku N."/>
            <person name="Honma S."/>
            <person name="Ueki K."/>
        </authorList>
    </citation>
    <scope>NUCLEOTIDE SEQUENCE [LARGE SCALE GENOMIC DNA]</scope>
    <source>
        <strain evidence="7 8">E14</strain>
    </source>
</reference>
<dbReference type="EC" id="1.17.4.1" evidence="2"/>
<dbReference type="EMBL" id="BRXR01000001">
    <property type="protein sequence ID" value="GLC28742.1"/>
    <property type="molecule type" value="Genomic_DNA"/>
</dbReference>
<keyword evidence="8" id="KW-1185">Reference proteome</keyword>
<dbReference type="InterPro" id="IPR024434">
    <property type="entry name" value="TSCPD_dom"/>
</dbReference>
<dbReference type="RefSeq" id="WP_264848008.1">
    <property type="nucleotide sequence ID" value="NZ_BRXR01000001.1"/>
</dbReference>
<comment type="similarity">
    <text evidence="1">Belongs to the ribonucleoside diphosphate reductase class-2 family.</text>
</comment>
<evidence type="ECO:0000256" key="1">
    <source>
        <dbReference type="ARBA" id="ARBA00007405"/>
    </source>
</evidence>
<dbReference type="Proteomes" id="UP001208567">
    <property type="component" value="Unassembled WGS sequence"/>
</dbReference>
<evidence type="ECO:0000256" key="4">
    <source>
        <dbReference type="ARBA" id="ARBA00022741"/>
    </source>
</evidence>
<keyword evidence="4" id="KW-0547">Nucleotide-binding</keyword>
<protein>
    <recommendedName>
        <fullName evidence="2">ribonucleoside-diphosphate reductase</fullName>
        <ecNumber evidence="2">1.17.4.1</ecNumber>
    </recommendedName>
</protein>
<organism evidence="7 8">
    <name type="scientific">Clostridium omnivorum</name>
    <dbReference type="NCBI Taxonomy" id="1604902"/>
    <lineage>
        <taxon>Bacteria</taxon>
        <taxon>Bacillati</taxon>
        <taxon>Bacillota</taxon>
        <taxon>Clostridia</taxon>
        <taxon>Eubacteriales</taxon>
        <taxon>Clostridiaceae</taxon>
        <taxon>Clostridium</taxon>
    </lineage>
</organism>
<name>A0ABQ5N0M7_9CLOT</name>
<comment type="catalytic activity">
    <reaction evidence="5">
        <text>a 2'-deoxyribonucleoside 5'-diphosphate + [thioredoxin]-disulfide + H2O = a ribonucleoside 5'-diphosphate + [thioredoxin]-dithiol</text>
        <dbReference type="Rhea" id="RHEA:23252"/>
        <dbReference type="Rhea" id="RHEA-COMP:10698"/>
        <dbReference type="Rhea" id="RHEA-COMP:10700"/>
        <dbReference type="ChEBI" id="CHEBI:15377"/>
        <dbReference type="ChEBI" id="CHEBI:29950"/>
        <dbReference type="ChEBI" id="CHEBI:50058"/>
        <dbReference type="ChEBI" id="CHEBI:57930"/>
        <dbReference type="ChEBI" id="CHEBI:73316"/>
        <dbReference type="EC" id="1.17.4.1"/>
    </reaction>
</comment>